<evidence type="ECO:0000313" key="2">
    <source>
        <dbReference type="Proteomes" id="UP000189818"/>
    </source>
</evidence>
<evidence type="ECO:0000313" key="1">
    <source>
        <dbReference type="EMBL" id="SKB51098.1"/>
    </source>
</evidence>
<evidence type="ECO:0008006" key="3">
    <source>
        <dbReference type="Google" id="ProtNLM"/>
    </source>
</evidence>
<protein>
    <recommendedName>
        <fullName evidence="3">XRE family transcriptional regulator</fullName>
    </recommendedName>
</protein>
<sequence>MSAIPCPDTVRRTVVRLVRDQGLDLASVSRMIGRNDAYLQQFVKRGTPRRLPEQERLHLAIALNVDERELGARDPWAPPVNRAGLLSESVGS</sequence>
<accession>A0A1T5BUT8</accession>
<dbReference type="STRING" id="439228.SAMN06295920_103314"/>
<dbReference type="AlphaFoldDB" id="A0A1T5BUT8"/>
<dbReference type="OrthoDB" id="528805at2"/>
<proteinExistence type="predicted"/>
<reference evidence="2" key="1">
    <citation type="submission" date="2017-02" db="EMBL/GenBank/DDBJ databases">
        <authorList>
            <person name="Varghese N."/>
            <person name="Submissions S."/>
        </authorList>
    </citation>
    <scope>NUCLEOTIDE SEQUENCE [LARGE SCALE GENOMIC DNA]</scope>
    <source>
        <strain evidence="2">UM2</strain>
    </source>
</reference>
<dbReference type="EMBL" id="FUYM01000003">
    <property type="protein sequence ID" value="SKB51098.1"/>
    <property type="molecule type" value="Genomic_DNA"/>
</dbReference>
<keyword evidence="2" id="KW-1185">Reference proteome</keyword>
<dbReference type="Proteomes" id="UP000189818">
    <property type="component" value="Unassembled WGS sequence"/>
</dbReference>
<name>A0A1T5BUT8_9SPHN</name>
<gene>
    <name evidence="1" type="ORF">SAMN06295920_103314</name>
</gene>
<organism evidence="1 2">
    <name type="scientific">Rhizorhabdus histidinilytica</name>
    <dbReference type="NCBI Taxonomy" id="439228"/>
    <lineage>
        <taxon>Bacteria</taxon>
        <taxon>Pseudomonadati</taxon>
        <taxon>Pseudomonadota</taxon>
        <taxon>Alphaproteobacteria</taxon>
        <taxon>Sphingomonadales</taxon>
        <taxon>Sphingomonadaceae</taxon>
        <taxon>Rhizorhabdus</taxon>
    </lineage>
</organism>
<dbReference type="RefSeq" id="WP_079647641.1">
    <property type="nucleotide sequence ID" value="NZ_FUYM01000003.1"/>
</dbReference>